<dbReference type="Proteomes" id="UP000828390">
    <property type="component" value="Unassembled WGS sequence"/>
</dbReference>
<sequence length="120" mass="13503">MEALMSHLLLTASYKLRLHRGDSPLNISLRNYERNTCKRFVQSADLRSETLDASDDDEATGCDSSDIIEDSVCIIRKTETTPRLQPFSIDTIMRDTRPSPSGYSLPAVVTNAFYPNPEFT</sequence>
<organism evidence="1 2">
    <name type="scientific">Dreissena polymorpha</name>
    <name type="common">Zebra mussel</name>
    <name type="synonym">Mytilus polymorpha</name>
    <dbReference type="NCBI Taxonomy" id="45954"/>
    <lineage>
        <taxon>Eukaryota</taxon>
        <taxon>Metazoa</taxon>
        <taxon>Spiralia</taxon>
        <taxon>Lophotrochozoa</taxon>
        <taxon>Mollusca</taxon>
        <taxon>Bivalvia</taxon>
        <taxon>Autobranchia</taxon>
        <taxon>Heteroconchia</taxon>
        <taxon>Euheterodonta</taxon>
        <taxon>Imparidentia</taxon>
        <taxon>Neoheterodontei</taxon>
        <taxon>Myida</taxon>
        <taxon>Dreissenoidea</taxon>
        <taxon>Dreissenidae</taxon>
        <taxon>Dreissena</taxon>
    </lineage>
</organism>
<comment type="caution">
    <text evidence="1">The sequence shown here is derived from an EMBL/GenBank/DDBJ whole genome shotgun (WGS) entry which is preliminary data.</text>
</comment>
<dbReference type="AlphaFoldDB" id="A0A9D3YL56"/>
<accession>A0A9D3YL56</accession>
<name>A0A9D3YL56_DREPO</name>
<dbReference type="EMBL" id="JAIWYP010000015">
    <property type="protein sequence ID" value="KAH3702787.1"/>
    <property type="molecule type" value="Genomic_DNA"/>
</dbReference>
<evidence type="ECO:0000313" key="1">
    <source>
        <dbReference type="EMBL" id="KAH3702787.1"/>
    </source>
</evidence>
<reference evidence="1" key="1">
    <citation type="journal article" date="2019" name="bioRxiv">
        <title>The Genome of the Zebra Mussel, Dreissena polymorpha: A Resource for Invasive Species Research.</title>
        <authorList>
            <person name="McCartney M.A."/>
            <person name="Auch B."/>
            <person name="Kono T."/>
            <person name="Mallez S."/>
            <person name="Zhang Y."/>
            <person name="Obille A."/>
            <person name="Becker A."/>
            <person name="Abrahante J.E."/>
            <person name="Garbe J."/>
            <person name="Badalamenti J.P."/>
            <person name="Herman A."/>
            <person name="Mangelson H."/>
            <person name="Liachko I."/>
            <person name="Sullivan S."/>
            <person name="Sone E.D."/>
            <person name="Koren S."/>
            <person name="Silverstein K.A.T."/>
            <person name="Beckman K.B."/>
            <person name="Gohl D.M."/>
        </authorList>
    </citation>
    <scope>NUCLEOTIDE SEQUENCE</scope>
    <source>
        <strain evidence="1">Duluth1</strain>
        <tissue evidence="1">Whole animal</tissue>
    </source>
</reference>
<keyword evidence="2" id="KW-1185">Reference proteome</keyword>
<proteinExistence type="predicted"/>
<evidence type="ECO:0000313" key="2">
    <source>
        <dbReference type="Proteomes" id="UP000828390"/>
    </source>
</evidence>
<reference evidence="1" key="2">
    <citation type="submission" date="2020-11" db="EMBL/GenBank/DDBJ databases">
        <authorList>
            <person name="McCartney M.A."/>
            <person name="Auch B."/>
            <person name="Kono T."/>
            <person name="Mallez S."/>
            <person name="Becker A."/>
            <person name="Gohl D.M."/>
            <person name="Silverstein K.A.T."/>
            <person name="Koren S."/>
            <person name="Bechman K.B."/>
            <person name="Herman A."/>
            <person name="Abrahante J.E."/>
            <person name="Garbe J."/>
        </authorList>
    </citation>
    <scope>NUCLEOTIDE SEQUENCE</scope>
    <source>
        <strain evidence="1">Duluth1</strain>
        <tissue evidence="1">Whole animal</tissue>
    </source>
</reference>
<protein>
    <submittedName>
        <fullName evidence="1">Uncharacterized protein</fullName>
    </submittedName>
</protein>
<gene>
    <name evidence="1" type="ORF">DPMN_077814</name>
</gene>